<evidence type="ECO:0000313" key="2">
    <source>
        <dbReference type="EMBL" id="TWW60950.1"/>
    </source>
</evidence>
<feature type="region of interest" description="Disordered" evidence="1">
    <location>
        <begin position="394"/>
        <end position="414"/>
    </location>
</feature>
<dbReference type="EMBL" id="RHFK02000018">
    <property type="protein sequence ID" value="TWW60950.1"/>
    <property type="molecule type" value="Genomic_DNA"/>
</dbReference>
<name>A0A5C6N5D2_9TELE</name>
<evidence type="ECO:0000313" key="3">
    <source>
        <dbReference type="Proteomes" id="UP000324091"/>
    </source>
</evidence>
<keyword evidence="3" id="KW-1185">Reference proteome</keyword>
<proteinExistence type="predicted"/>
<comment type="caution">
    <text evidence="2">The sequence shown here is derived from an EMBL/GenBank/DDBJ whole genome shotgun (WGS) entry which is preliminary data.</text>
</comment>
<organism evidence="2 3">
    <name type="scientific">Takifugu flavidus</name>
    <name type="common">sansaifugu</name>
    <dbReference type="NCBI Taxonomy" id="433684"/>
    <lineage>
        <taxon>Eukaryota</taxon>
        <taxon>Metazoa</taxon>
        <taxon>Chordata</taxon>
        <taxon>Craniata</taxon>
        <taxon>Vertebrata</taxon>
        <taxon>Euteleostomi</taxon>
        <taxon>Actinopterygii</taxon>
        <taxon>Neopterygii</taxon>
        <taxon>Teleostei</taxon>
        <taxon>Neoteleostei</taxon>
        <taxon>Acanthomorphata</taxon>
        <taxon>Eupercaria</taxon>
        <taxon>Tetraodontiformes</taxon>
        <taxon>Tetradontoidea</taxon>
        <taxon>Tetraodontidae</taxon>
        <taxon>Takifugu</taxon>
    </lineage>
</organism>
<feature type="region of interest" description="Disordered" evidence="1">
    <location>
        <begin position="149"/>
        <end position="193"/>
    </location>
</feature>
<dbReference type="AlphaFoldDB" id="A0A5C6N5D2"/>
<sequence>VGAGSLYIVEELALAVGEKIGHGSVKSAARINGAVVLFVDMVEQANRLVETGISVGRRFEAVRPLTQPSTRVTLSNTPPPPPPFISDEFLARELARRQVYMILNNRAEELNVRFHVKVEDFDYMLYVSSSIMKCFGCVKAVEASQRDGEFRRAGGWGPAPDRPGAGSPGGPEGDRATGPEESTGRSGQEEAGKKVVKVVRDRWVKVVRDRWVKVVRDRWVKVVRDRWSFVQTDSLHWLLKEPLVCGDRLDVCSSAIPVLKEALIRRKMVTLEQLVVAAGPELTDAQAVSSVLGVRSVRLIQRSLGLWKHRLSTKEKGLLLLHGRGEAETDPTDAFPELHLHTDLLDLGGPLLDGCGSGSLHSMDRRILNSNIVKALIKRKLENREVWKSMEGLAGGAESSVEDPLQAPHQEEDW</sequence>
<protein>
    <submittedName>
        <fullName evidence="2">Uncharacterized protein</fullName>
    </submittedName>
</protein>
<accession>A0A5C6N5D2</accession>
<feature type="non-terminal residue" evidence="2">
    <location>
        <position position="1"/>
    </location>
</feature>
<evidence type="ECO:0000256" key="1">
    <source>
        <dbReference type="SAM" id="MobiDB-lite"/>
    </source>
</evidence>
<dbReference type="Proteomes" id="UP000324091">
    <property type="component" value="Chromosome 5"/>
</dbReference>
<gene>
    <name evidence="2" type="ORF">D4764_05G0010400</name>
</gene>
<reference evidence="2 3" key="1">
    <citation type="submission" date="2019-04" db="EMBL/GenBank/DDBJ databases">
        <title>Chromosome genome assembly for Takifugu flavidus.</title>
        <authorList>
            <person name="Xiao S."/>
        </authorList>
    </citation>
    <scope>NUCLEOTIDE SEQUENCE [LARGE SCALE GENOMIC DNA]</scope>
    <source>
        <strain evidence="2">HTHZ2018</strain>
        <tissue evidence="2">Muscle</tissue>
    </source>
</reference>